<name>A0A9N9G0T8_9GLOM</name>
<gene>
    <name evidence="1" type="ORF">DEBURN_LOCUS8001</name>
</gene>
<reference evidence="1" key="1">
    <citation type="submission" date="2021-06" db="EMBL/GenBank/DDBJ databases">
        <authorList>
            <person name="Kallberg Y."/>
            <person name="Tangrot J."/>
            <person name="Rosling A."/>
        </authorList>
    </citation>
    <scope>NUCLEOTIDE SEQUENCE</scope>
    <source>
        <strain evidence="1">AZ414A</strain>
    </source>
</reference>
<organism evidence="1 2">
    <name type="scientific">Diversispora eburnea</name>
    <dbReference type="NCBI Taxonomy" id="1213867"/>
    <lineage>
        <taxon>Eukaryota</taxon>
        <taxon>Fungi</taxon>
        <taxon>Fungi incertae sedis</taxon>
        <taxon>Mucoromycota</taxon>
        <taxon>Glomeromycotina</taxon>
        <taxon>Glomeromycetes</taxon>
        <taxon>Diversisporales</taxon>
        <taxon>Diversisporaceae</taxon>
        <taxon>Diversispora</taxon>
    </lineage>
</organism>
<evidence type="ECO:0000313" key="1">
    <source>
        <dbReference type="EMBL" id="CAG8569378.1"/>
    </source>
</evidence>
<comment type="caution">
    <text evidence="1">The sequence shown here is derived from an EMBL/GenBank/DDBJ whole genome shotgun (WGS) entry which is preliminary data.</text>
</comment>
<evidence type="ECO:0000313" key="2">
    <source>
        <dbReference type="Proteomes" id="UP000789706"/>
    </source>
</evidence>
<protein>
    <submittedName>
        <fullName evidence="1">3182_t:CDS:1</fullName>
    </submittedName>
</protein>
<sequence>MPSTNQPDNSNSLFSSLSSKFISLFHIDKHKIKSTNSMKSSKVSSTTVSYSSFDFKKISLKRSKSLPDDSNEIKSTNKNRRNGTIFNITIPNWIEDDDEFSEKGLIPSVLFNQNDIYELAVISKTPCKPSLKVKPIKMNNLKDSCLEGTYIVRESIEHFAYIRTLRKIRERQRPLYQNVTLNTIINKLSETDEFPKFQREELRQYKMRVYETSKKNFNSKNLNDSNYSVIKSTTTLCAPESRRIDTTTTIKNKLNAFLAECHVGSPIVTKYRPSYASTKVVTVFDDKLNQLVVRDLPLSRRKRRLKQFKYSGRGCGTISQKSSSLIVGENGGRLTLTV</sequence>
<dbReference type="OrthoDB" id="2418749at2759"/>
<proteinExistence type="predicted"/>
<accession>A0A9N9G0T8</accession>
<dbReference type="AlphaFoldDB" id="A0A9N9G0T8"/>
<dbReference type="Proteomes" id="UP000789706">
    <property type="component" value="Unassembled WGS sequence"/>
</dbReference>
<dbReference type="EMBL" id="CAJVPK010001078">
    <property type="protein sequence ID" value="CAG8569378.1"/>
    <property type="molecule type" value="Genomic_DNA"/>
</dbReference>
<keyword evidence="2" id="KW-1185">Reference proteome</keyword>